<dbReference type="Proteomes" id="UP000198131">
    <property type="component" value="Unassembled WGS sequence"/>
</dbReference>
<dbReference type="EMBL" id="FYEW01000001">
    <property type="protein sequence ID" value="SNC62999.1"/>
    <property type="molecule type" value="Genomic_DNA"/>
</dbReference>
<dbReference type="OrthoDB" id="191350at2"/>
<gene>
    <name evidence="1" type="ORF">SAMN06265337_0785</name>
</gene>
<organism evidence="1 2">
    <name type="scientific">Hymenobacter gelipurpurascens</name>
    <dbReference type="NCBI Taxonomy" id="89968"/>
    <lineage>
        <taxon>Bacteria</taxon>
        <taxon>Pseudomonadati</taxon>
        <taxon>Bacteroidota</taxon>
        <taxon>Cytophagia</taxon>
        <taxon>Cytophagales</taxon>
        <taxon>Hymenobacteraceae</taxon>
        <taxon>Hymenobacter</taxon>
    </lineage>
</organism>
<accession>A0A212TAC8</accession>
<evidence type="ECO:0008006" key="3">
    <source>
        <dbReference type="Google" id="ProtNLM"/>
    </source>
</evidence>
<dbReference type="Pfam" id="PF14078">
    <property type="entry name" value="DUF4259"/>
    <property type="match status" value="1"/>
</dbReference>
<dbReference type="RefSeq" id="WP_088842088.1">
    <property type="nucleotide sequence ID" value="NZ_FYEW01000001.1"/>
</dbReference>
<sequence length="131" mass="14531">MGAFGFRNFDNDDAADFLADFADDPSELVLLETLVTAAEDEGYLEADVAAHALAAAEIVAAWQGQPAPDFPEDLRELADELDVSDEDELTELARRAVQAVLRNSELLDLWQDSKELPQWQAAQQDLLKRLE</sequence>
<keyword evidence="2" id="KW-1185">Reference proteome</keyword>
<reference evidence="2" key="1">
    <citation type="submission" date="2017-06" db="EMBL/GenBank/DDBJ databases">
        <authorList>
            <person name="Varghese N."/>
            <person name="Submissions S."/>
        </authorList>
    </citation>
    <scope>NUCLEOTIDE SEQUENCE [LARGE SCALE GENOMIC DNA]</scope>
    <source>
        <strain evidence="2">DSM 11116</strain>
    </source>
</reference>
<dbReference type="AlphaFoldDB" id="A0A212TAC8"/>
<evidence type="ECO:0000313" key="2">
    <source>
        <dbReference type="Proteomes" id="UP000198131"/>
    </source>
</evidence>
<proteinExistence type="predicted"/>
<name>A0A212TAC8_9BACT</name>
<dbReference type="InterPro" id="IPR025355">
    <property type="entry name" value="DUF4259"/>
</dbReference>
<evidence type="ECO:0000313" key="1">
    <source>
        <dbReference type="EMBL" id="SNC62999.1"/>
    </source>
</evidence>
<protein>
    <recommendedName>
        <fullName evidence="3">DUF4259 domain-containing protein</fullName>
    </recommendedName>
</protein>